<dbReference type="Proteomes" id="UP000032180">
    <property type="component" value="Chromosome 3"/>
</dbReference>
<dbReference type="Pfam" id="PF00067">
    <property type="entry name" value="p450"/>
    <property type="match status" value="3"/>
</dbReference>
<dbReference type="PRINTS" id="PR00385">
    <property type="entry name" value="P450"/>
</dbReference>
<name>A0A0D9VZA4_9ORYZ</name>
<dbReference type="EnsemblPlants" id="LPERR03G29380.1">
    <property type="protein sequence ID" value="LPERR03G29380.1"/>
    <property type="gene ID" value="LPERR03G29380"/>
</dbReference>
<keyword evidence="7 9" id="KW-0408">Iron</keyword>
<dbReference type="InterPro" id="IPR017972">
    <property type="entry name" value="Cyt_P450_CS"/>
</dbReference>
<dbReference type="STRING" id="77586.A0A0D9VZA4"/>
<dbReference type="GO" id="GO:0020037">
    <property type="term" value="F:heme binding"/>
    <property type="evidence" value="ECO:0007669"/>
    <property type="project" value="InterPro"/>
</dbReference>
<evidence type="ECO:0000256" key="10">
    <source>
        <dbReference type="SAM" id="Phobius"/>
    </source>
</evidence>
<evidence type="ECO:0000256" key="1">
    <source>
        <dbReference type="ARBA" id="ARBA00004370"/>
    </source>
</evidence>
<keyword evidence="6" id="KW-0560">Oxidoreductase</keyword>
<evidence type="ECO:0000256" key="7">
    <source>
        <dbReference type="ARBA" id="ARBA00023004"/>
    </source>
</evidence>
<protein>
    <recommendedName>
        <fullName evidence="13">Cytochrome P450</fullName>
    </recommendedName>
</protein>
<comment type="subcellular location">
    <subcellularLocation>
        <location evidence="1">Membrane</location>
    </subcellularLocation>
</comment>
<feature type="transmembrane region" description="Helical" evidence="10">
    <location>
        <begin position="6"/>
        <end position="24"/>
    </location>
</feature>
<dbReference type="Gramene" id="LPERR03G29380.1">
    <property type="protein sequence ID" value="LPERR03G29380.1"/>
    <property type="gene ID" value="LPERR03G29380"/>
</dbReference>
<dbReference type="GO" id="GO:0005506">
    <property type="term" value="F:iron ion binding"/>
    <property type="evidence" value="ECO:0007669"/>
    <property type="project" value="InterPro"/>
</dbReference>
<evidence type="ECO:0000256" key="5">
    <source>
        <dbReference type="ARBA" id="ARBA00022989"/>
    </source>
</evidence>
<evidence type="ECO:0000256" key="8">
    <source>
        <dbReference type="ARBA" id="ARBA00023136"/>
    </source>
</evidence>
<dbReference type="HOGENOM" id="CLU_001570_0_1_1"/>
<keyword evidence="3 10" id="KW-0812">Transmembrane</keyword>
<dbReference type="InterPro" id="IPR001128">
    <property type="entry name" value="Cyt_P450"/>
</dbReference>
<reference evidence="11 12" key="1">
    <citation type="submission" date="2012-08" db="EMBL/GenBank/DDBJ databases">
        <title>Oryza genome evolution.</title>
        <authorList>
            <person name="Wing R.A."/>
        </authorList>
    </citation>
    <scope>NUCLEOTIDE SEQUENCE</scope>
</reference>
<organism evidence="11 12">
    <name type="scientific">Leersia perrieri</name>
    <dbReference type="NCBI Taxonomy" id="77586"/>
    <lineage>
        <taxon>Eukaryota</taxon>
        <taxon>Viridiplantae</taxon>
        <taxon>Streptophyta</taxon>
        <taxon>Embryophyta</taxon>
        <taxon>Tracheophyta</taxon>
        <taxon>Spermatophyta</taxon>
        <taxon>Magnoliopsida</taxon>
        <taxon>Liliopsida</taxon>
        <taxon>Poales</taxon>
        <taxon>Poaceae</taxon>
        <taxon>BOP clade</taxon>
        <taxon>Oryzoideae</taxon>
        <taxon>Oryzeae</taxon>
        <taxon>Oryzinae</taxon>
        <taxon>Leersia</taxon>
    </lineage>
</organism>
<dbReference type="AlphaFoldDB" id="A0A0D9VZA4"/>
<keyword evidence="4 9" id="KW-0479">Metal-binding</keyword>
<evidence type="ECO:0000256" key="9">
    <source>
        <dbReference type="PIRSR" id="PIRSR602401-1"/>
    </source>
</evidence>
<dbReference type="PANTHER" id="PTHR47947">
    <property type="entry name" value="CYTOCHROME P450 82C3-RELATED"/>
    <property type="match status" value="1"/>
</dbReference>
<dbReference type="PANTHER" id="PTHR47947:SF23">
    <property type="entry name" value="CYTOCHROME P450 FAMILY PROTEIN, EXPRESSED"/>
    <property type="match status" value="1"/>
</dbReference>
<dbReference type="FunFam" id="1.10.630.10:FF:000023">
    <property type="entry name" value="Cytochrome P450 family protein"/>
    <property type="match status" value="2"/>
</dbReference>
<keyword evidence="12" id="KW-1185">Reference proteome</keyword>
<dbReference type="GO" id="GO:0016705">
    <property type="term" value="F:oxidoreductase activity, acting on paired donors, with incorporation or reduction of molecular oxygen"/>
    <property type="evidence" value="ECO:0007669"/>
    <property type="project" value="InterPro"/>
</dbReference>
<keyword evidence="2 9" id="KW-0349">Heme</keyword>
<reference evidence="11" key="3">
    <citation type="submission" date="2015-04" db="UniProtKB">
        <authorList>
            <consortium name="EnsemblPlants"/>
        </authorList>
    </citation>
    <scope>IDENTIFICATION</scope>
</reference>
<evidence type="ECO:0008006" key="13">
    <source>
        <dbReference type="Google" id="ProtNLM"/>
    </source>
</evidence>
<dbReference type="InterPro" id="IPR050651">
    <property type="entry name" value="Plant_Cytochrome_P450_Monoox"/>
</dbReference>
<evidence type="ECO:0000313" key="11">
    <source>
        <dbReference type="EnsemblPlants" id="LPERR03G29380.1"/>
    </source>
</evidence>
<dbReference type="InterPro" id="IPR002401">
    <property type="entry name" value="Cyt_P450_E_grp-I"/>
</dbReference>
<reference evidence="12" key="2">
    <citation type="submission" date="2013-12" db="EMBL/GenBank/DDBJ databases">
        <authorList>
            <person name="Yu Y."/>
            <person name="Lee S."/>
            <person name="de Baynast K."/>
            <person name="Wissotski M."/>
            <person name="Liu L."/>
            <person name="Talag J."/>
            <person name="Goicoechea J."/>
            <person name="Angelova A."/>
            <person name="Jetty R."/>
            <person name="Kudrna D."/>
            <person name="Golser W."/>
            <person name="Rivera L."/>
            <person name="Zhang J."/>
            <person name="Wing R."/>
        </authorList>
    </citation>
    <scope>NUCLEOTIDE SEQUENCE</scope>
</reference>
<dbReference type="SUPFAM" id="SSF48264">
    <property type="entry name" value="Cytochrome P450"/>
    <property type="match status" value="2"/>
</dbReference>
<feature type="binding site" description="axial binding residue" evidence="9">
    <location>
        <position position="452"/>
    </location>
    <ligand>
        <name>heme</name>
        <dbReference type="ChEBI" id="CHEBI:30413"/>
    </ligand>
    <ligandPart>
        <name>Fe</name>
        <dbReference type="ChEBI" id="CHEBI:18248"/>
    </ligandPart>
</feature>
<evidence type="ECO:0000256" key="4">
    <source>
        <dbReference type="ARBA" id="ARBA00022723"/>
    </source>
</evidence>
<dbReference type="GO" id="GO:0016020">
    <property type="term" value="C:membrane"/>
    <property type="evidence" value="ECO:0007669"/>
    <property type="project" value="UniProtKB-SubCell"/>
</dbReference>
<dbReference type="GO" id="GO:0004497">
    <property type="term" value="F:monooxygenase activity"/>
    <property type="evidence" value="ECO:0007669"/>
    <property type="project" value="InterPro"/>
</dbReference>
<accession>A0A0D9VZA4</accession>
<dbReference type="PRINTS" id="PR00463">
    <property type="entry name" value="EP450I"/>
</dbReference>
<keyword evidence="5 10" id="KW-1133">Transmembrane helix</keyword>
<proteinExistence type="predicted"/>
<dbReference type="InterPro" id="IPR036396">
    <property type="entry name" value="Cyt_P450_sf"/>
</dbReference>
<dbReference type="eggNOG" id="KOG0156">
    <property type="taxonomic scope" value="Eukaryota"/>
</dbReference>
<evidence type="ECO:0000256" key="2">
    <source>
        <dbReference type="ARBA" id="ARBA00022617"/>
    </source>
</evidence>
<comment type="cofactor">
    <cofactor evidence="9">
        <name>heme</name>
        <dbReference type="ChEBI" id="CHEBI:30413"/>
    </cofactor>
</comment>
<evidence type="ECO:0000256" key="6">
    <source>
        <dbReference type="ARBA" id="ARBA00023002"/>
    </source>
</evidence>
<evidence type="ECO:0000313" key="12">
    <source>
        <dbReference type="Proteomes" id="UP000032180"/>
    </source>
</evidence>
<keyword evidence="8 10" id="KW-0472">Membrane</keyword>
<evidence type="ECO:0000256" key="3">
    <source>
        <dbReference type="ARBA" id="ARBA00022692"/>
    </source>
</evidence>
<sequence>MDNSAAYIAILSIAILFLLHRLLLRRGNGGTAPPRLPPGPPAIPILGHLHIIKKPMHATMSRLAAAYGPVFSLRLGSRRAVVVSSPELARECFTEHDVTFANRPRLESQLLVSFNGAALATASYGAHWRNLRRVVAVHLLSAHRVGLMSGLIAGEVRAMVRRMHRAAAVSGAARVQLKRRLFELSLSVLMETIACTKATRPETDPDTDMSVEAQEFKQVVDEIIPNLGTANMWDYLPVLRWFDVFGVRNKILAAVSRRDAFLRRLIDAERRRLENDGDDGGEKKSMIAVLLTLQKTEPEVYTDNMITALIANLFGAGTETTSTTTEWAMSLLLNHPETLKKAQAEIDSSVGNSRLITADDVPNLPYLNCILKETLRLYPAAPMLLPHESSADCKVGGYNVPRGTMLFVNAYAVHRDTAAWGQDAGRFLPERFWDGKCDGLLMIPFGMGRRRCPGETLALRTVGLVLGTLIQCFDWERVGGVEVDMSEGSGFSMPKAVPLEAICRPRDAMDDMDKAYIAVFSIAILFFFLVDHLRSGHRRGGRSNGEKKPMHLPPSPPAIPLLGHLHLIDKPLHAALSLLASRHGPVFSLRLGSRDAVVVSSPELARECFTDNDLKRRLFELSLSVLIEAIAQTRTTRMDEADGGDTDMSVEAQEFKQLTDELNPLLGAANLCDYLPVFGWFDLFGVRRKILAVVNRRNAFVSRLIDGERQRMENDVDGGGGDGEKKSMISVLLTLQKTEPEVYTDGVIMRICTSLFAAGTETTAMTIEWAMSLLLNHPEILKKAQVEIDASVGNSRLISVDDVPHLSYLQCIISETLRLYPAAPLLLPHESSADCKVGGYDIPRGTILLVNVVAIHRDPMIWEDPNKFKPERFENGKSDGLFMIPFGMGRRKCPGETMALQTIGLVLGTLIQCFDWDRVDGSEVDMTLGSGLTNPKAVPLEAMCKPREAMSYILQGPLL</sequence>
<dbReference type="Gene3D" id="1.10.630.10">
    <property type="entry name" value="Cytochrome P450"/>
    <property type="match status" value="2"/>
</dbReference>
<dbReference type="PROSITE" id="PS00086">
    <property type="entry name" value="CYTOCHROME_P450"/>
    <property type="match status" value="2"/>
</dbReference>